<comment type="caution">
    <text evidence="2">The sequence shown here is derived from an EMBL/GenBank/DDBJ whole genome shotgun (WGS) entry which is preliminary data.</text>
</comment>
<evidence type="ECO:0000313" key="2">
    <source>
        <dbReference type="EMBL" id="CAF1444171.1"/>
    </source>
</evidence>
<organism evidence="2 5">
    <name type="scientific">Adineta steineri</name>
    <dbReference type="NCBI Taxonomy" id="433720"/>
    <lineage>
        <taxon>Eukaryota</taxon>
        <taxon>Metazoa</taxon>
        <taxon>Spiralia</taxon>
        <taxon>Gnathifera</taxon>
        <taxon>Rotifera</taxon>
        <taxon>Eurotatoria</taxon>
        <taxon>Bdelloidea</taxon>
        <taxon>Adinetida</taxon>
        <taxon>Adinetidae</taxon>
        <taxon>Adineta</taxon>
    </lineage>
</organism>
<gene>
    <name evidence="2" type="ORF">BJG266_LOCUS40065</name>
    <name evidence="3" type="ORF">QVE165_LOCUS56948</name>
</gene>
<feature type="region of interest" description="Disordered" evidence="1">
    <location>
        <begin position="1"/>
        <end position="30"/>
    </location>
</feature>
<evidence type="ECO:0000256" key="1">
    <source>
        <dbReference type="SAM" id="MobiDB-lite"/>
    </source>
</evidence>
<evidence type="ECO:0000313" key="3">
    <source>
        <dbReference type="EMBL" id="CAF1628727.1"/>
    </source>
</evidence>
<dbReference type="Proteomes" id="UP000663877">
    <property type="component" value="Unassembled WGS sequence"/>
</dbReference>
<dbReference type="EMBL" id="CAJNOM010002196">
    <property type="protein sequence ID" value="CAF1628727.1"/>
    <property type="molecule type" value="Genomic_DNA"/>
</dbReference>
<dbReference type="Proteomes" id="UP000663832">
    <property type="component" value="Unassembled WGS sequence"/>
</dbReference>
<feature type="compositionally biased region" description="Polar residues" evidence="1">
    <location>
        <begin position="21"/>
        <end position="30"/>
    </location>
</feature>
<proteinExistence type="predicted"/>
<sequence length="30" mass="3165">MTSTETGIDGKGEDAERVILTGSSPQNELE</sequence>
<reference evidence="2" key="1">
    <citation type="submission" date="2021-02" db="EMBL/GenBank/DDBJ databases">
        <authorList>
            <person name="Nowell W R."/>
        </authorList>
    </citation>
    <scope>NUCLEOTIDE SEQUENCE</scope>
</reference>
<evidence type="ECO:0000313" key="4">
    <source>
        <dbReference type="Proteomes" id="UP000663832"/>
    </source>
</evidence>
<dbReference type="EMBL" id="CAJNOI010001866">
    <property type="protein sequence ID" value="CAF1444171.1"/>
    <property type="molecule type" value="Genomic_DNA"/>
</dbReference>
<name>A0A815P4N3_9BILA</name>
<protein>
    <submittedName>
        <fullName evidence="2">Uncharacterized protein</fullName>
    </submittedName>
</protein>
<dbReference type="AlphaFoldDB" id="A0A815P4N3"/>
<keyword evidence="4" id="KW-1185">Reference proteome</keyword>
<feature type="non-terminal residue" evidence="2">
    <location>
        <position position="30"/>
    </location>
</feature>
<evidence type="ECO:0000313" key="5">
    <source>
        <dbReference type="Proteomes" id="UP000663877"/>
    </source>
</evidence>
<accession>A0A815P4N3</accession>
<feature type="compositionally biased region" description="Basic and acidic residues" evidence="1">
    <location>
        <begin position="8"/>
        <end position="17"/>
    </location>
</feature>